<keyword evidence="4" id="KW-1185">Reference proteome</keyword>
<keyword evidence="2" id="KW-0472">Membrane</keyword>
<dbReference type="AlphaFoldDB" id="A0A7D9KLX1"/>
<sequence length="176" mass="19331">TGWIETEKILDGNNVDQYILTIRAEDSGDFRRTAEVLVIITINETTRNASFLLQDVYNVTLLENALVDSVVVKLDLRYSNNDVISAFSFSIDGGDGNFAVNQQGEVIVASTLDYESKSSYTFTIIVTEIQPASGLVANATINVKVEDVNEFNPAFGQDMYHANVSEDATIGTYVTQ</sequence>
<organism evidence="3 4">
    <name type="scientific">Paramuricea clavata</name>
    <name type="common">Red gorgonian</name>
    <name type="synonym">Violescent sea-whip</name>
    <dbReference type="NCBI Taxonomy" id="317549"/>
    <lineage>
        <taxon>Eukaryota</taxon>
        <taxon>Metazoa</taxon>
        <taxon>Cnidaria</taxon>
        <taxon>Anthozoa</taxon>
        <taxon>Octocorallia</taxon>
        <taxon>Malacalcyonacea</taxon>
        <taxon>Plexauridae</taxon>
        <taxon>Paramuricea</taxon>
    </lineage>
</organism>
<protein>
    <submittedName>
        <fullName evidence="3">Cadherin-23 isoform X1</fullName>
    </submittedName>
</protein>
<dbReference type="InterPro" id="IPR002126">
    <property type="entry name" value="Cadherin-like_dom"/>
</dbReference>
<feature type="non-terminal residue" evidence="3">
    <location>
        <position position="176"/>
    </location>
</feature>
<accession>A0A7D9KLX1</accession>
<dbReference type="Proteomes" id="UP001152795">
    <property type="component" value="Unassembled WGS sequence"/>
</dbReference>
<dbReference type="Gene3D" id="2.60.40.60">
    <property type="entry name" value="Cadherins"/>
    <property type="match status" value="2"/>
</dbReference>
<dbReference type="OrthoDB" id="6252479at2759"/>
<dbReference type="SUPFAM" id="SSF49313">
    <property type="entry name" value="Cadherin-like"/>
    <property type="match status" value="2"/>
</dbReference>
<keyword evidence="2" id="KW-1133">Transmembrane helix</keyword>
<dbReference type="PANTHER" id="PTHR24026">
    <property type="entry name" value="FAT ATYPICAL CADHERIN-RELATED"/>
    <property type="match status" value="1"/>
</dbReference>
<reference evidence="3" key="1">
    <citation type="submission" date="2020-04" db="EMBL/GenBank/DDBJ databases">
        <authorList>
            <person name="Alioto T."/>
            <person name="Alioto T."/>
            <person name="Gomez Garrido J."/>
        </authorList>
    </citation>
    <scope>NUCLEOTIDE SEQUENCE</scope>
    <source>
        <strain evidence="3">A484AB</strain>
    </source>
</reference>
<dbReference type="CDD" id="cd11304">
    <property type="entry name" value="Cadherin_repeat"/>
    <property type="match status" value="2"/>
</dbReference>
<dbReference type="GO" id="GO:0005886">
    <property type="term" value="C:plasma membrane"/>
    <property type="evidence" value="ECO:0007669"/>
    <property type="project" value="UniProtKB-SubCell"/>
</dbReference>
<evidence type="ECO:0000313" key="3">
    <source>
        <dbReference type="EMBL" id="CAB4045828.1"/>
    </source>
</evidence>
<evidence type="ECO:0000256" key="2">
    <source>
        <dbReference type="ARBA" id="ARBA00022989"/>
    </source>
</evidence>
<dbReference type="EMBL" id="CACRXK020042282">
    <property type="protein sequence ID" value="CAB4045828.1"/>
    <property type="molecule type" value="Genomic_DNA"/>
</dbReference>
<dbReference type="PROSITE" id="PS50268">
    <property type="entry name" value="CADHERIN_2"/>
    <property type="match status" value="1"/>
</dbReference>
<dbReference type="Pfam" id="PF00028">
    <property type="entry name" value="Cadherin"/>
    <property type="match status" value="1"/>
</dbReference>
<comment type="caution">
    <text evidence="3">The sequence shown here is derived from an EMBL/GenBank/DDBJ whole genome shotgun (WGS) entry which is preliminary data.</text>
</comment>
<gene>
    <name evidence="3" type="ORF">PACLA_8A026222</name>
</gene>
<dbReference type="PRINTS" id="PR00205">
    <property type="entry name" value="CADHERIN"/>
</dbReference>
<feature type="non-terminal residue" evidence="3">
    <location>
        <position position="1"/>
    </location>
</feature>
<dbReference type="GO" id="GO:0007156">
    <property type="term" value="P:homophilic cell adhesion via plasma membrane adhesion molecules"/>
    <property type="evidence" value="ECO:0007669"/>
    <property type="project" value="InterPro"/>
</dbReference>
<evidence type="ECO:0000256" key="1">
    <source>
        <dbReference type="ARBA" id="ARBA00022692"/>
    </source>
</evidence>
<dbReference type="GO" id="GO:0005509">
    <property type="term" value="F:calcium ion binding"/>
    <property type="evidence" value="ECO:0007669"/>
    <property type="project" value="UniProtKB-UniRule"/>
</dbReference>
<evidence type="ECO:0000313" key="4">
    <source>
        <dbReference type="Proteomes" id="UP001152795"/>
    </source>
</evidence>
<dbReference type="InterPro" id="IPR015919">
    <property type="entry name" value="Cadherin-like_sf"/>
</dbReference>
<proteinExistence type="predicted"/>
<keyword evidence="1" id="KW-0812">Transmembrane</keyword>
<dbReference type="PANTHER" id="PTHR24026:SF126">
    <property type="entry name" value="PROTOCADHERIN FAT 4"/>
    <property type="match status" value="1"/>
</dbReference>
<dbReference type="SMART" id="SM00112">
    <property type="entry name" value="CA"/>
    <property type="match status" value="1"/>
</dbReference>
<name>A0A7D9KLX1_PARCT</name>